<keyword evidence="1" id="KW-0378">Hydrolase</keyword>
<evidence type="ECO:0000259" key="3">
    <source>
        <dbReference type="Pfam" id="PF02449"/>
    </source>
</evidence>
<organism evidence="4 5">
    <name type="scientific">Candidatus Fervidibacter sacchari</name>
    <dbReference type="NCBI Taxonomy" id="1448929"/>
    <lineage>
        <taxon>Bacteria</taxon>
        <taxon>Candidatus Fervidibacterota</taxon>
        <taxon>Candidatus Fervidibacter</taxon>
    </lineage>
</organism>
<protein>
    <recommendedName>
        <fullName evidence="3">Glycoside hydrolase family 42 N-terminal domain-containing protein</fullName>
    </recommendedName>
</protein>
<proteinExistence type="predicted"/>
<evidence type="ECO:0000256" key="1">
    <source>
        <dbReference type="ARBA" id="ARBA00022801"/>
    </source>
</evidence>
<sequence>MRNWLIGLVLFLMAAATDGSERWRFLGGAWQLAGSQVLGESADGHGFALLASSRYAKAQTVEVTMTPLERRGAGWSAGGLCVFQDGGNFWRLALVEAPDGKTRYAELVAMSGGIWQAQSELRLKVIAEFNPQFSWQWQTPYRLRIVLSPTQISGEIFSTDGRLLWRRVFALDNFPIVRAGWVALNVQGMKASFAEAKQTVHKGEAVAMRTLKQAVVVRDEAMGNTKLAAMLAVELRKLGVQTEMVTLNEIADPQWWQRTKAGIIVLPNAKRFPASACEPLTEFLRQGGKLVAFGAPLLDEPMFRTGQGTRGTGQGWVSAQEIEAKRRQTEPQKFLFEQLDENELKRWRHGASHPDVSDRLTFEPAHGLRITHHALRMDFTLKGWAIFVREFDKSPFPSGHSLTCFWAKGAPQTKSLLVEWREADGTRWFAHVPLTTEWRLIVLSPKDFVFRADSPTRGKRGFAGDKFNPQNARALVLGMEAPMPQGNHTIWVAGIGTAADPFGDVIIDFAPPVLEALSPAYKLYPLRRDEGRGARDEVKREGEAPAEPKLDSMEIAELPKDAVAPVPRWRGSGFTNGERVMRWRPLVAAVDEEGIERGAIVWLVRYASLPYPYASWLVFGSANENFWLQNLKVVQAVLKQAVSEWQNGVWLLEAGTDRFTAYPDEQVNIGAVIVNDSAEPKRVSVRFAVTSKRDKRRRTGDGKVLYERTETVEVAPQSSATIALPLPSLPLGENLVQVQLRLAGQTVDEVNHEFVVSERPKVTEGDKVFVKGGHFVVLAPRPSSPVPEEKRWFAFGINYWPRYIAGKEQSDYWRHWLDPTNYDPELVEQDLLILREIGMNCVSISYTNLRQALPLRDFLRRCHKHGIKVNLFIAGAHPLHFQPDLVRQLIEAADLANQPAMFAYDIAWEPRWGNYNERRRHDAEWRDWLVEQYGSIEAAERDWGFKLPRDEKGNPTVPKDEHLLNDGEWRVMAAAYRRFLDDFISRKYREVCRFIRQLDPNHLIGARTGYGGGPFGAESAFPFDHTAGAKHLDFISPEGWNLGWLGQADEAQFARAVFITAYARWAGKGKPVFWAEFGLTLRHGAFSLDWYSDEGRLKAQAQLYEAMYRLIEISDADGAMGWWFPGGYRVDERSDFGIVNPDGTLRPAAEVAKRWSKILTNLPLVSRPAPLVPIRIDRDENARGAIALWLKHGDEVAKLVQEGKRVVLVTDGTGKTSDDVPELAVGNTPWAPGKPPKFLNGEINAVWVSMDGKEGREVRNGQTVELGKATQLHLRVELGNTGEAAWLPPNECRDKERGIVVRVSVDDKDVVEVPIPKRIEPFTNLVMDGIVVPLPKSDQPVRLTIRLYWRNAPFGERWQFALRVQ</sequence>
<name>A0ABT2ELS3_9BACT</name>
<dbReference type="InterPro" id="IPR013529">
    <property type="entry name" value="Glyco_hydro_42_N"/>
</dbReference>
<dbReference type="Proteomes" id="UP001204798">
    <property type="component" value="Unassembled WGS sequence"/>
</dbReference>
<dbReference type="Gene3D" id="2.60.120.560">
    <property type="entry name" value="Exo-inulinase, domain 1"/>
    <property type="match status" value="1"/>
</dbReference>
<keyword evidence="5" id="KW-1185">Reference proteome</keyword>
<keyword evidence="2" id="KW-0326">Glycosidase</keyword>
<comment type="caution">
    <text evidence="4">The sequence shown here is derived from an EMBL/GenBank/DDBJ whole genome shotgun (WGS) entry which is preliminary data.</text>
</comment>
<evidence type="ECO:0000313" key="4">
    <source>
        <dbReference type="EMBL" id="MCS3918795.1"/>
    </source>
</evidence>
<gene>
    <name evidence="4" type="ORF">M2350_001195</name>
</gene>
<dbReference type="EMBL" id="JANUCP010000002">
    <property type="protein sequence ID" value="MCS3918795.1"/>
    <property type="molecule type" value="Genomic_DNA"/>
</dbReference>
<dbReference type="Gene3D" id="3.20.20.80">
    <property type="entry name" value="Glycosidases"/>
    <property type="match status" value="1"/>
</dbReference>
<dbReference type="RefSeq" id="WP_259094837.1">
    <property type="nucleotide sequence ID" value="NZ_CP130454.1"/>
</dbReference>
<reference evidence="4 5" key="1">
    <citation type="submission" date="2022-08" db="EMBL/GenBank/DDBJ databases">
        <title>Bacterial and archaeal communities from various locations to study Microbial Dark Matter (Phase II).</title>
        <authorList>
            <person name="Stepanauskas R."/>
        </authorList>
    </citation>
    <scope>NUCLEOTIDE SEQUENCE [LARGE SCALE GENOMIC DNA]</scope>
    <source>
        <strain evidence="4 5">PD1</strain>
    </source>
</reference>
<dbReference type="InterPro" id="IPR017853">
    <property type="entry name" value="GH"/>
</dbReference>
<evidence type="ECO:0000313" key="5">
    <source>
        <dbReference type="Proteomes" id="UP001204798"/>
    </source>
</evidence>
<dbReference type="Pfam" id="PF02449">
    <property type="entry name" value="Glyco_hydro_42"/>
    <property type="match status" value="1"/>
</dbReference>
<accession>A0ABT2ELS3</accession>
<evidence type="ECO:0000256" key="2">
    <source>
        <dbReference type="ARBA" id="ARBA00023295"/>
    </source>
</evidence>
<feature type="domain" description="Glycoside hydrolase family 42 N-terminal" evidence="3">
    <location>
        <begin position="887"/>
        <end position="1074"/>
    </location>
</feature>
<dbReference type="SUPFAM" id="SSF51445">
    <property type="entry name" value="(Trans)glycosidases"/>
    <property type="match status" value="1"/>
</dbReference>